<feature type="non-terminal residue" evidence="2">
    <location>
        <position position="76"/>
    </location>
</feature>
<evidence type="ECO:0000313" key="3">
    <source>
        <dbReference type="Proteomes" id="UP000034119"/>
    </source>
</evidence>
<evidence type="ECO:0000256" key="1">
    <source>
        <dbReference type="SAM" id="MobiDB-lite"/>
    </source>
</evidence>
<feature type="compositionally biased region" description="Low complexity" evidence="1">
    <location>
        <begin position="17"/>
        <end position="32"/>
    </location>
</feature>
<name>A0A0G1VI84_9BACT</name>
<accession>A0A0G1VI84</accession>
<comment type="caution">
    <text evidence="2">The sequence shown here is derived from an EMBL/GenBank/DDBJ whole genome shotgun (WGS) entry which is preliminary data.</text>
</comment>
<organism evidence="2 3">
    <name type="scientific">candidate division CPR1 bacterium GW2011_GWC1_49_13</name>
    <dbReference type="NCBI Taxonomy" id="1618342"/>
    <lineage>
        <taxon>Bacteria</taxon>
        <taxon>candidate division CPR1</taxon>
    </lineage>
</organism>
<evidence type="ECO:0000313" key="2">
    <source>
        <dbReference type="EMBL" id="KKW06136.1"/>
    </source>
</evidence>
<proteinExistence type="predicted"/>
<feature type="region of interest" description="Disordered" evidence="1">
    <location>
        <begin position="1"/>
        <end position="32"/>
    </location>
</feature>
<dbReference type="Proteomes" id="UP000034119">
    <property type="component" value="Unassembled WGS sequence"/>
</dbReference>
<dbReference type="AlphaFoldDB" id="A0A0G1VI84"/>
<protein>
    <submittedName>
        <fullName evidence="2">Uncharacterized protein</fullName>
    </submittedName>
</protein>
<dbReference type="EMBL" id="LCPW01000003">
    <property type="protein sequence ID" value="KKW06136.1"/>
    <property type="molecule type" value="Genomic_DNA"/>
</dbReference>
<sequence>MAEAIIPGQVNPPAPAVPGAGPQLPAAPQPTGAMDEFAQTLAQGQLSVQDIIAPPSIDIDFNHLKIGETFVRTLFV</sequence>
<dbReference type="STRING" id="1618342.UY40_C0003G0025"/>
<reference evidence="2 3" key="1">
    <citation type="journal article" date="2015" name="Nature">
        <title>rRNA introns, odd ribosomes, and small enigmatic genomes across a large radiation of phyla.</title>
        <authorList>
            <person name="Brown C.T."/>
            <person name="Hug L.A."/>
            <person name="Thomas B.C."/>
            <person name="Sharon I."/>
            <person name="Castelle C.J."/>
            <person name="Singh A."/>
            <person name="Wilkins M.J."/>
            <person name="Williams K.H."/>
            <person name="Banfield J.F."/>
        </authorList>
    </citation>
    <scope>NUCLEOTIDE SEQUENCE [LARGE SCALE GENOMIC DNA]</scope>
</reference>
<gene>
    <name evidence="2" type="ORF">UY40_C0003G0025</name>
</gene>